<gene>
    <name evidence="2" type="ORF">Pmar_PMAR026641</name>
</gene>
<organism evidence="3">
    <name type="scientific">Perkinsus marinus (strain ATCC 50983 / TXsc)</name>
    <dbReference type="NCBI Taxonomy" id="423536"/>
    <lineage>
        <taxon>Eukaryota</taxon>
        <taxon>Sar</taxon>
        <taxon>Alveolata</taxon>
        <taxon>Perkinsozoa</taxon>
        <taxon>Perkinsea</taxon>
        <taxon>Perkinsida</taxon>
        <taxon>Perkinsidae</taxon>
        <taxon>Perkinsus</taxon>
    </lineage>
</organism>
<evidence type="ECO:0000313" key="3">
    <source>
        <dbReference type="Proteomes" id="UP000007800"/>
    </source>
</evidence>
<dbReference type="AlphaFoldDB" id="C5LUI8"/>
<dbReference type="OrthoDB" id="47276at2759"/>
<keyword evidence="3" id="KW-1185">Reference proteome</keyword>
<dbReference type="Proteomes" id="UP000007800">
    <property type="component" value="Unassembled WGS sequence"/>
</dbReference>
<dbReference type="EMBL" id="GG685480">
    <property type="protein sequence ID" value="EEQ99604.1"/>
    <property type="molecule type" value="Genomic_DNA"/>
</dbReference>
<evidence type="ECO:0000256" key="1">
    <source>
        <dbReference type="SAM" id="Coils"/>
    </source>
</evidence>
<dbReference type="InParanoid" id="C5LUI8"/>
<feature type="coiled-coil region" evidence="1">
    <location>
        <begin position="1"/>
        <end position="28"/>
    </location>
</feature>
<dbReference type="PANTHER" id="PTHR32215">
    <property type="entry name" value="CILIA- AND FLAGELLA-ASSOCIATED PROTEIN 57"/>
    <property type="match status" value="1"/>
</dbReference>
<reference evidence="2 3" key="1">
    <citation type="submission" date="2008-07" db="EMBL/GenBank/DDBJ databases">
        <authorList>
            <person name="El-Sayed N."/>
            <person name="Caler E."/>
            <person name="Inman J."/>
            <person name="Amedeo P."/>
            <person name="Hass B."/>
            <person name="Wortman J."/>
        </authorList>
    </citation>
    <scope>NUCLEOTIDE SEQUENCE [LARGE SCALE GENOMIC DNA]</scope>
    <source>
        <strain evidence="3">ATCC 50983 / TXsc</strain>
    </source>
</reference>
<sequence length="66" mass="8062">MQEREKTIEDEERRMDELKRQNQELEKFRFVLDYKMKELKNEVDPKSAEIATMRAQINLMDNEIEG</sequence>
<dbReference type="GeneID" id="9051369"/>
<dbReference type="InterPro" id="IPR052993">
    <property type="entry name" value="CFA-57"/>
</dbReference>
<keyword evidence="1" id="KW-0175">Coiled coil</keyword>
<evidence type="ECO:0000313" key="2">
    <source>
        <dbReference type="EMBL" id="EEQ99604.1"/>
    </source>
</evidence>
<proteinExistence type="predicted"/>
<accession>C5LUI8</accession>
<dbReference type="RefSeq" id="XP_002766887.1">
    <property type="nucleotide sequence ID" value="XM_002766841.1"/>
</dbReference>
<dbReference type="PANTHER" id="PTHR32215:SF0">
    <property type="entry name" value="CILIA- AND FLAGELLA-ASSOCIATED PROTEIN 57"/>
    <property type="match status" value="1"/>
</dbReference>
<name>C5LUI8_PERM5</name>
<protein>
    <submittedName>
        <fullName evidence="2">Uncharacterized protein</fullName>
    </submittedName>
</protein>